<keyword evidence="3" id="KW-0328">Glycosyltransferase</keyword>
<evidence type="ECO:0000256" key="5">
    <source>
        <dbReference type="ARBA" id="ARBA00022692"/>
    </source>
</evidence>
<protein>
    <submittedName>
        <fullName evidence="10">Glycosyl transferase family protein</fullName>
    </submittedName>
</protein>
<reference evidence="10 11" key="1">
    <citation type="journal article" date="2015" name="Nature">
        <title>rRNA introns, odd ribosomes, and small enigmatic genomes across a large radiation of phyla.</title>
        <authorList>
            <person name="Brown C.T."/>
            <person name="Hug L.A."/>
            <person name="Thomas B.C."/>
            <person name="Sharon I."/>
            <person name="Castelle C.J."/>
            <person name="Singh A."/>
            <person name="Wilkins M.J."/>
            <person name="Williams K.H."/>
            <person name="Banfield J.F."/>
        </authorList>
    </citation>
    <scope>NUCLEOTIDE SEQUENCE [LARGE SCALE GENOMIC DNA]</scope>
</reference>
<dbReference type="GO" id="GO:0005886">
    <property type="term" value="C:plasma membrane"/>
    <property type="evidence" value="ECO:0007669"/>
    <property type="project" value="UniProtKB-SubCell"/>
</dbReference>
<evidence type="ECO:0000259" key="9">
    <source>
        <dbReference type="Pfam" id="PF13231"/>
    </source>
</evidence>
<gene>
    <name evidence="10" type="ORF">UV73_C0002G0070</name>
</gene>
<feature type="transmembrane region" description="Helical" evidence="8">
    <location>
        <begin position="7"/>
        <end position="24"/>
    </location>
</feature>
<accession>A0A0G1FTK8</accession>
<feature type="transmembrane region" description="Helical" evidence="8">
    <location>
        <begin position="264"/>
        <end position="291"/>
    </location>
</feature>
<dbReference type="PANTHER" id="PTHR33908:SF11">
    <property type="entry name" value="MEMBRANE PROTEIN"/>
    <property type="match status" value="1"/>
</dbReference>
<dbReference type="EMBL" id="LCFP01000002">
    <property type="protein sequence ID" value="KKS98356.1"/>
    <property type="molecule type" value="Genomic_DNA"/>
</dbReference>
<evidence type="ECO:0000256" key="3">
    <source>
        <dbReference type="ARBA" id="ARBA00022676"/>
    </source>
</evidence>
<dbReference type="Proteomes" id="UP000034894">
    <property type="component" value="Unassembled WGS sequence"/>
</dbReference>
<evidence type="ECO:0000256" key="6">
    <source>
        <dbReference type="ARBA" id="ARBA00022989"/>
    </source>
</evidence>
<evidence type="ECO:0000256" key="7">
    <source>
        <dbReference type="ARBA" id="ARBA00023136"/>
    </source>
</evidence>
<dbReference type="STRING" id="1618443.UV73_C0002G0070"/>
<proteinExistence type="predicted"/>
<feature type="transmembrane region" description="Helical" evidence="8">
    <location>
        <begin position="205"/>
        <end position="226"/>
    </location>
</feature>
<evidence type="ECO:0000313" key="10">
    <source>
        <dbReference type="EMBL" id="KKS98356.1"/>
    </source>
</evidence>
<dbReference type="PANTHER" id="PTHR33908">
    <property type="entry name" value="MANNOSYLTRANSFERASE YKCB-RELATED"/>
    <property type="match status" value="1"/>
</dbReference>
<dbReference type="InterPro" id="IPR050297">
    <property type="entry name" value="LipidA_mod_glycosyltrf_83"/>
</dbReference>
<organism evidence="10 11">
    <name type="scientific">Candidatus Gottesmanbacteria bacterium GW2011_GWA2_43_14</name>
    <dbReference type="NCBI Taxonomy" id="1618443"/>
    <lineage>
        <taxon>Bacteria</taxon>
        <taxon>Candidatus Gottesmaniibacteriota</taxon>
    </lineage>
</organism>
<dbReference type="GO" id="GO:0016763">
    <property type="term" value="F:pentosyltransferase activity"/>
    <property type="evidence" value="ECO:0007669"/>
    <property type="project" value="TreeGrafter"/>
</dbReference>
<evidence type="ECO:0000313" key="11">
    <source>
        <dbReference type="Proteomes" id="UP000034894"/>
    </source>
</evidence>
<comment type="caution">
    <text evidence="10">The sequence shown here is derived from an EMBL/GenBank/DDBJ whole genome shotgun (WGS) entry which is preliminary data.</text>
</comment>
<feature type="transmembrane region" description="Helical" evidence="8">
    <location>
        <begin position="59"/>
        <end position="80"/>
    </location>
</feature>
<dbReference type="GO" id="GO:0009103">
    <property type="term" value="P:lipopolysaccharide biosynthetic process"/>
    <property type="evidence" value="ECO:0007669"/>
    <property type="project" value="UniProtKB-ARBA"/>
</dbReference>
<name>A0A0G1FTK8_9BACT</name>
<feature type="transmembrane region" description="Helical" evidence="8">
    <location>
        <begin position="303"/>
        <end position="323"/>
    </location>
</feature>
<feature type="transmembrane region" description="Helical" evidence="8">
    <location>
        <begin position="160"/>
        <end position="193"/>
    </location>
</feature>
<feature type="transmembrane region" description="Helical" evidence="8">
    <location>
        <begin position="87"/>
        <end position="105"/>
    </location>
</feature>
<comment type="subcellular location">
    <subcellularLocation>
        <location evidence="1">Cell membrane</location>
        <topology evidence="1">Multi-pass membrane protein</topology>
    </subcellularLocation>
</comment>
<dbReference type="AlphaFoldDB" id="A0A0G1FTK8"/>
<feature type="domain" description="Glycosyltransferase RgtA/B/C/D-like" evidence="9">
    <location>
        <begin position="66"/>
        <end position="214"/>
    </location>
</feature>
<dbReference type="Pfam" id="PF13231">
    <property type="entry name" value="PMT_2"/>
    <property type="match status" value="1"/>
</dbReference>
<keyword evidence="2" id="KW-1003">Cell membrane</keyword>
<feature type="transmembrane region" description="Helical" evidence="8">
    <location>
        <begin position="138"/>
        <end position="154"/>
    </location>
</feature>
<sequence length="499" mass="57871">MSKKSYCYLFATVMLGVFLRLYRFPQTLILGTDQGGAYILADRIINQGHILLVGPLTSLLQVNLLPPAFYYIVTFVYLLFRSEISVSLAFSFAGIVSVILIYFLGKNIFNAKSGLISALTYAVSQSMVWYGRNMWEPHLVPFFVILSLLFLFKAKNQTKLIFLHLSLFFFFLSFLYVSSLLLLPVYYFCFAYFYKSVKSSVRWPYIKTVLLFLIYGGLVYLPVIIFEHTRSYPSLNYLFQVLQGKTEYVSFQSPNYLTSVTTHIFLFINSIFINVNIFQSLIIFIIFIGLVSYITVKTKNNRFNLFVLLMFFIIAFLLSGLYSQKPSDYRLASLYPVFFLLIGAVTKAGNRTILFLIIFIIIALNIKSTLDSIRNLNLQNYLHAYRVATEILIRSENQKFTIYTVKPFDFSNFHSTPYWWALEKLTGKRLITLNDRGNWINQDLDLNSSLIYLICSDTENKSSFQDKCLDYFASSYRLSDPVKYFSIDNATVYEFQGIY</sequence>
<keyword evidence="7 8" id="KW-0472">Membrane</keyword>
<evidence type="ECO:0000256" key="1">
    <source>
        <dbReference type="ARBA" id="ARBA00004651"/>
    </source>
</evidence>
<evidence type="ECO:0000256" key="2">
    <source>
        <dbReference type="ARBA" id="ARBA00022475"/>
    </source>
</evidence>
<evidence type="ECO:0000256" key="8">
    <source>
        <dbReference type="SAM" id="Phobius"/>
    </source>
</evidence>
<keyword evidence="6 8" id="KW-1133">Transmembrane helix</keyword>
<keyword evidence="4 10" id="KW-0808">Transferase</keyword>
<dbReference type="InterPro" id="IPR038731">
    <property type="entry name" value="RgtA/B/C-like"/>
</dbReference>
<evidence type="ECO:0000256" key="4">
    <source>
        <dbReference type="ARBA" id="ARBA00022679"/>
    </source>
</evidence>
<keyword evidence="5 8" id="KW-0812">Transmembrane</keyword>